<dbReference type="PROSITE" id="PS50259">
    <property type="entry name" value="G_PROTEIN_RECEP_F3_4"/>
    <property type="match status" value="1"/>
</dbReference>
<evidence type="ECO:0000256" key="5">
    <source>
        <dbReference type="ARBA" id="ARBA00022989"/>
    </source>
</evidence>
<dbReference type="Gene3D" id="2.10.50.30">
    <property type="entry name" value="GPCR, family 3, nine cysteines domain"/>
    <property type="match status" value="1"/>
</dbReference>
<evidence type="ECO:0000256" key="7">
    <source>
        <dbReference type="ARBA" id="ARBA00023136"/>
    </source>
</evidence>
<keyword evidence="10" id="KW-0807">Transducer</keyword>
<evidence type="ECO:0000256" key="6">
    <source>
        <dbReference type="ARBA" id="ARBA00023040"/>
    </source>
</evidence>
<feature type="transmembrane region" description="Helical" evidence="12">
    <location>
        <begin position="171"/>
        <end position="191"/>
    </location>
</feature>
<protein>
    <recommendedName>
        <fullName evidence="13">G-protein coupled receptors family 3 profile domain-containing protein</fullName>
    </recommendedName>
</protein>
<keyword evidence="15" id="KW-1185">Reference proteome</keyword>
<reference evidence="14" key="2">
    <citation type="submission" date="2021-09" db="EMBL/GenBank/DDBJ databases">
        <authorList>
            <person name="Jia N."/>
            <person name="Wang J."/>
            <person name="Shi W."/>
            <person name="Du L."/>
            <person name="Sun Y."/>
            <person name="Zhan W."/>
            <person name="Jiang J."/>
            <person name="Wang Q."/>
            <person name="Zhang B."/>
            <person name="Ji P."/>
            <person name="Sakyi L.B."/>
            <person name="Cui X."/>
            <person name="Yuan T."/>
            <person name="Jiang B."/>
            <person name="Yang W."/>
            <person name="Lam T.T.-Y."/>
            <person name="Chang Q."/>
            <person name="Ding S."/>
            <person name="Wang X."/>
            <person name="Zhu J."/>
            <person name="Ruan X."/>
            <person name="Zhao L."/>
            <person name="Wei J."/>
            <person name="Que T."/>
            <person name="Du C."/>
            <person name="Cheng J."/>
            <person name="Dai P."/>
            <person name="Han X."/>
            <person name="Huang E."/>
            <person name="Gao Y."/>
            <person name="Liu J."/>
            <person name="Shao H."/>
            <person name="Ye R."/>
            <person name="Li L."/>
            <person name="Wei W."/>
            <person name="Wang X."/>
            <person name="Wang C."/>
            <person name="Huo Q."/>
            <person name="Li W."/>
            <person name="Guo W."/>
            <person name="Chen H."/>
            <person name="Chen S."/>
            <person name="Zhou L."/>
            <person name="Zhou L."/>
            <person name="Ni X."/>
            <person name="Tian J."/>
            <person name="Zhou Y."/>
            <person name="Sheng Y."/>
            <person name="Liu T."/>
            <person name="Pan Y."/>
            <person name="Xia L."/>
            <person name="Li J."/>
            <person name="Zhao F."/>
            <person name="Cao W."/>
        </authorList>
    </citation>
    <scope>NUCLEOTIDE SEQUENCE</scope>
    <source>
        <strain evidence="14">Rmic-2018</strain>
        <tissue evidence="14">Larvae</tissue>
    </source>
</reference>
<evidence type="ECO:0000256" key="12">
    <source>
        <dbReference type="SAM" id="Phobius"/>
    </source>
</evidence>
<evidence type="ECO:0000256" key="1">
    <source>
        <dbReference type="ARBA" id="ARBA00004651"/>
    </source>
</evidence>
<dbReference type="GO" id="GO:0005886">
    <property type="term" value="C:plasma membrane"/>
    <property type="evidence" value="ECO:0007669"/>
    <property type="project" value="UniProtKB-SubCell"/>
</dbReference>
<organism evidence="14 15">
    <name type="scientific">Rhipicephalus microplus</name>
    <name type="common">Cattle tick</name>
    <name type="synonym">Boophilus microplus</name>
    <dbReference type="NCBI Taxonomy" id="6941"/>
    <lineage>
        <taxon>Eukaryota</taxon>
        <taxon>Metazoa</taxon>
        <taxon>Ecdysozoa</taxon>
        <taxon>Arthropoda</taxon>
        <taxon>Chelicerata</taxon>
        <taxon>Arachnida</taxon>
        <taxon>Acari</taxon>
        <taxon>Parasitiformes</taxon>
        <taxon>Ixodida</taxon>
        <taxon>Ixodoidea</taxon>
        <taxon>Ixodidae</taxon>
        <taxon>Rhipicephalinae</taxon>
        <taxon>Rhipicephalus</taxon>
        <taxon>Boophilus</taxon>
    </lineage>
</organism>
<gene>
    <name evidence="14" type="ORF">HPB51_013328</name>
</gene>
<evidence type="ECO:0000313" key="15">
    <source>
        <dbReference type="Proteomes" id="UP000821866"/>
    </source>
</evidence>
<name>A0A9J6DGR8_RHIMP</name>
<reference evidence="14" key="1">
    <citation type="journal article" date="2020" name="Cell">
        <title>Large-Scale Comparative Analyses of Tick Genomes Elucidate Their Genetic Diversity and Vector Capacities.</title>
        <authorList>
            <consortium name="Tick Genome and Microbiome Consortium (TIGMIC)"/>
            <person name="Jia N."/>
            <person name="Wang J."/>
            <person name="Shi W."/>
            <person name="Du L."/>
            <person name="Sun Y."/>
            <person name="Zhan W."/>
            <person name="Jiang J.F."/>
            <person name="Wang Q."/>
            <person name="Zhang B."/>
            <person name="Ji P."/>
            <person name="Bell-Sakyi L."/>
            <person name="Cui X.M."/>
            <person name="Yuan T.T."/>
            <person name="Jiang B.G."/>
            <person name="Yang W.F."/>
            <person name="Lam T.T."/>
            <person name="Chang Q.C."/>
            <person name="Ding S.J."/>
            <person name="Wang X.J."/>
            <person name="Zhu J.G."/>
            <person name="Ruan X.D."/>
            <person name="Zhao L."/>
            <person name="Wei J.T."/>
            <person name="Ye R.Z."/>
            <person name="Que T.C."/>
            <person name="Du C.H."/>
            <person name="Zhou Y.H."/>
            <person name="Cheng J.X."/>
            <person name="Dai P.F."/>
            <person name="Guo W.B."/>
            <person name="Han X.H."/>
            <person name="Huang E.J."/>
            <person name="Li L.F."/>
            <person name="Wei W."/>
            <person name="Gao Y.C."/>
            <person name="Liu J.Z."/>
            <person name="Shao H.Z."/>
            <person name="Wang X."/>
            <person name="Wang C.C."/>
            <person name="Yang T.C."/>
            <person name="Huo Q.B."/>
            <person name="Li W."/>
            <person name="Chen H.Y."/>
            <person name="Chen S.E."/>
            <person name="Zhou L.G."/>
            <person name="Ni X.B."/>
            <person name="Tian J.H."/>
            <person name="Sheng Y."/>
            <person name="Liu T."/>
            <person name="Pan Y.S."/>
            <person name="Xia L.Y."/>
            <person name="Li J."/>
            <person name="Zhao F."/>
            <person name="Cao W.C."/>
        </authorList>
    </citation>
    <scope>NUCLEOTIDE SEQUENCE</scope>
    <source>
        <strain evidence="14">Rmic-2018</strain>
    </source>
</reference>
<dbReference type="InterPro" id="IPR017978">
    <property type="entry name" value="GPCR_3_C"/>
</dbReference>
<feature type="transmembrane region" description="Helical" evidence="12">
    <location>
        <begin position="359"/>
        <end position="381"/>
    </location>
</feature>
<evidence type="ECO:0000313" key="14">
    <source>
        <dbReference type="EMBL" id="KAH8021227.1"/>
    </source>
</evidence>
<evidence type="ECO:0000256" key="11">
    <source>
        <dbReference type="ARBA" id="ARBA00054813"/>
    </source>
</evidence>
<comment type="similarity">
    <text evidence="2">Belongs to the G-protein coupled receptor 3 family.</text>
</comment>
<dbReference type="EMBL" id="JABSTU010000009">
    <property type="protein sequence ID" value="KAH8021227.1"/>
    <property type="molecule type" value="Genomic_DNA"/>
</dbReference>
<evidence type="ECO:0000256" key="4">
    <source>
        <dbReference type="ARBA" id="ARBA00022692"/>
    </source>
</evidence>
<dbReference type="AlphaFoldDB" id="A0A9J6DGR8"/>
<dbReference type="GO" id="GO:0004930">
    <property type="term" value="F:G protein-coupled receptor activity"/>
    <property type="evidence" value="ECO:0007669"/>
    <property type="project" value="UniProtKB-KW"/>
</dbReference>
<dbReference type="InterPro" id="IPR038550">
    <property type="entry name" value="GPCR_3_9-Cys_sf"/>
</dbReference>
<dbReference type="PRINTS" id="PR00248">
    <property type="entry name" value="GPCRMGR"/>
</dbReference>
<proteinExistence type="inferred from homology"/>
<keyword evidence="3" id="KW-1003">Cell membrane</keyword>
<sequence length="428" mass="47597">MRRTSAENPADAYDVVNFQALDDGQYEFVDVAMWSDEERIFMYAEPKWGDSDEDGNDDEVPVSQCGKPCARGYIKVPESNTNLCCWKCVQCGSNQYVQSEYRCGNCEEGTWPNATLNGCDPIQQKYLQWTESAVIVVMLVSALALATAACVSAIYARYINTPLIKASSRELSFVILVGIIVSQASTFAILAKPSPMSCLMERLFPVLSIAAVHAAIFTKTNRIARILAVSEKRIFQRRLRFMSTTAQLTTTGVLIMGQVIITGTMLVIERPDTILVYPASNRAVLLCDTSELSSFLPLAYDFVLIAMCTVYAVKTRNVPENFNEAKMIGFAMYSTVVIWVAYIAVYIGNEDNRELALCLAISISSIIVLALLFLPRVYIVLFHPEKNRRSSFLTFRQDTMEAKVNTVSSALTYENGGTYVPRSHDSVS</sequence>
<keyword evidence="8" id="KW-0675">Receptor</keyword>
<keyword evidence="5 12" id="KW-1133">Transmembrane helix</keyword>
<dbReference type="Proteomes" id="UP000821866">
    <property type="component" value="Chromosome 7"/>
</dbReference>
<dbReference type="CDD" id="cd15285">
    <property type="entry name" value="7tmC_mGluR_group1"/>
    <property type="match status" value="1"/>
</dbReference>
<dbReference type="InterPro" id="IPR000337">
    <property type="entry name" value="GPCR_3"/>
</dbReference>
<feature type="transmembrane region" description="Helical" evidence="12">
    <location>
        <begin position="245"/>
        <end position="268"/>
    </location>
</feature>
<dbReference type="VEuPathDB" id="VectorBase:LOC119173808"/>
<evidence type="ECO:0000256" key="2">
    <source>
        <dbReference type="ARBA" id="ARBA00007242"/>
    </source>
</evidence>
<keyword evidence="6" id="KW-0297">G-protein coupled receptor</keyword>
<feature type="transmembrane region" description="Helical" evidence="12">
    <location>
        <begin position="133"/>
        <end position="159"/>
    </location>
</feature>
<comment type="subcellular location">
    <subcellularLocation>
        <location evidence="1">Cell membrane</location>
        <topology evidence="1">Multi-pass membrane protein</topology>
    </subcellularLocation>
</comment>
<feature type="domain" description="G-protein coupled receptors family 3 profile" evidence="13">
    <location>
        <begin position="133"/>
        <end position="396"/>
    </location>
</feature>
<dbReference type="InterPro" id="IPR011500">
    <property type="entry name" value="GPCR_3_9-Cys_dom"/>
</dbReference>
<dbReference type="Pfam" id="PF07562">
    <property type="entry name" value="NCD3G"/>
    <property type="match status" value="1"/>
</dbReference>
<evidence type="ECO:0000256" key="8">
    <source>
        <dbReference type="ARBA" id="ARBA00023170"/>
    </source>
</evidence>
<evidence type="ECO:0000256" key="9">
    <source>
        <dbReference type="ARBA" id="ARBA00023180"/>
    </source>
</evidence>
<comment type="caution">
    <text evidence="14">The sequence shown here is derived from an EMBL/GenBank/DDBJ whole genome shotgun (WGS) entry which is preliminary data.</text>
</comment>
<keyword evidence="9" id="KW-0325">Glycoprotein</keyword>
<accession>A0A9J6DGR8</accession>
<evidence type="ECO:0000256" key="10">
    <source>
        <dbReference type="ARBA" id="ARBA00023224"/>
    </source>
</evidence>
<dbReference type="InterPro" id="IPR050726">
    <property type="entry name" value="mGluR"/>
</dbReference>
<feature type="transmembrane region" description="Helical" evidence="12">
    <location>
        <begin position="325"/>
        <end position="347"/>
    </location>
</feature>
<evidence type="ECO:0000256" key="3">
    <source>
        <dbReference type="ARBA" id="ARBA00022475"/>
    </source>
</evidence>
<comment type="function">
    <text evidence="11">G-protein coupled receptor for glutamate. Ligand binding causes a conformation change that triggers signaling via guanine nucleotide-binding proteins (G proteins) and modulates the activity of down-stream effectors.</text>
</comment>
<keyword evidence="4 12" id="KW-0812">Transmembrane</keyword>
<evidence type="ECO:0000259" key="13">
    <source>
        <dbReference type="PROSITE" id="PS50259"/>
    </source>
</evidence>
<dbReference type="Pfam" id="PF00003">
    <property type="entry name" value="7tm_3"/>
    <property type="match status" value="1"/>
</dbReference>
<dbReference type="FunFam" id="2.10.50.30:FF:000001">
    <property type="entry name" value="metabotropic glutamate receptor 1"/>
    <property type="match status" value="1"/>
</dbReference>
<dbReference type="PANTHER" id="PTHR24060">
    <property type="entry name" value="METABOTROPIC GLUTAMATE RECEPTOR"/>
    <property type="match status" value="1"/>
</dbReference>
<feature type="transmembrane region" description="Helical" evidence="12">
    <location>
        <begin position="295"/>
        <end position="313"/>
    </location>
</feature>
<keyword evidence="7 12" id="KW-0472">Membrane</keyword>